<gene>
    <name evidence="2" type="ORF">ACFPFU_11695</name>
</gene>
<dbReference type="InterPro" id="IPR011112">
    <property type="entry name" value="Rho-like_N"/>
</dbReference>
<feature type="domain" description="Rho termination factor-like N-terminal" evidence="1">
    <location>
        <begin position="159"/>
        <end position="200"/>
    </location>
</feature>
<evidence type="ECO:0000313" key="3">
    <source>
        <dbReference type="Proteomes" id="UP001595818"/>
    </source>
</evidence>
<proteinExistence type="predicted"/>
<keyword evidence="3" id="KW-1185">Reference proteome</keyword>
<dbReference type="EMBL" id="JBHSJJ010000005">
    <property type="protein sequence ID" value="MFC4872356.1"/>
    <property type="molecule type" value="Genomic_DNA"/>
</dbReference>
<evidence type="ECO:0000259" key="1">
    <source>
        <dbReference type="SMART" id="SM00959"/>
    </source>
</evidence>
<reference evidence="3" key="1">
    <citation type="journal article" date="2019" name="Int. J. Syst. Evol. Microbiol.">
        <title>The Global Catalogue of Microorganisms (GCM) 10K type strain sequencing project: providing services to taxonomists for standard genome sequencing and annotation.</title>
        <authorList>
            <consortium name="The Broad Institute Genomics Platform"/>
            <consortium name="The Broad Institute Genome Sequencing Center for Infectious Disease"/>
            <person name="Wu L."/>
            <person name="Ma J."/>
        </authorList>
    </citation>
    <scope>NUCLEOTIDE SEQUENCE [LARGE SCALE GENOMIC DNA]</scope>
    <source>
        <strain evidence="3">CGMCC 4.7466</strain>
    </source>
</reference>
<feature type="domain" description="Rho termination factor-like N-terminal" evidence="1">
    <location>
        <begin position="213"/>
        <end position="255"/>
    </location>
</feature>
<dbReference type="RefSeq" id="WP_377064673.1">
    <property type="nucleotide sequence ID" value="NZ_JBHSJJ010000005.1"/>
</dbReference>
<protein>
    <submittedName>
        <fullName evidence="2">Rho termination factor N-terminal domain-containing protein</fullName>
    </submittedName>
</protein>
<name>A0ABV9T106_9BACT</name>
<organism evidence="2 3">
    <name type="scientific">Negadavirga shengliensis</name>
    <dbReference type="NCBI Taxonomy" id="1389218"/>
    <lineage>
        <taxon>Bacteria</taxon>
        <taxon>Pseudomonadati</taxon>
        <taxon>Bacteroidota</taxon>
        <taxon>Cytophagia</taxon>
        <taxon>Cytophagales</taxon>
        <taxon>Cyclobacteriaceae</taxon>
        <taxon>Negadavirga</taxon>
    </lineage>
</organism>
<dbReference type="SMART" id="SM00959">
    <property type="entry name" value="Rho_N"/>
    <property type="match status" value="2"/>
</dbReference>
<sequence length="257" mass="30140">MAAKNEKQDRKYNRLKEYDGSRYSGMKIGGTHKWYYDKGEWKERKMKPDEWDIYYETTKRRAGYAPEHSGAPVGTSYNWLIVAHQRVDKLDANSYMTRMEGLKFKVAHKRTGNDKWNITEKRQRKKVIAFLEQVIDELKALDEDTPVPFTVGQRKRIYGLAHRTKKELYEMAAEQGVKNRSRMKRGELLKIIKDSLKEDVDGNGSKNVSVAQNLSDKSRHELYRIATEKHIRGRSKMNKDDLIKVLKKNISEKELVL</sequence>
<evidence type="ECO:0000313" key="2">
    <source>
        <dbReference type="EMBL" id="MFC4872356.1"/>
    </source>
</evidence>
<accession>A0ABV9T106</accession>
<dbReference type="Pfam" id="PF07498">
    <property type="entry name" value="Rho_N"/>
    <property type="match status" value="2"/>
</dbReference>
<comment type="caution">
    <text evidence="2">The sequence shown here is derived from an EMBL/GenBank/DDBJ whole genome shotgun (WGS) entry which is preliminary data.</text>
</comment>
<dbReference type="Proteomes" id="UP001595818">
    <property type="component" value="Unassembled WGS sequence"/>
</dbReference>